<sequence>MRSLIKIFLATSFLMAACEPKQPEPLQIRKVWKAITVTQNGAVVYQQGAANNARPSYSMFRLDLTLTDQVTFIDLDGRKTVGSWSLSTDNQRLILENLVPPPSESTGNIEFYITEATKDQLKLKRTTESRKTGNSINEYVLVPQ</sequence>
<dbReference type="EMBL" id="SZVO01000003">
    <property type="protein sequence ID" value="TKT92598.1"/>
    <property type="molecule type" value="Genomic_DNA"/>
</dbReference>
<keyword evidence="2" id="KW-1185">Reference proteome</keyword>
<comment type="caution">
    <text evidence="1">The sequence shown here is derived from an EMBL/GenBank/DDBJ whole genome shotgun (WGS) entry which is preliminary data.</text>
</comment>
<name>A0A4U6D8Z5_9BACT</name>
<gene>
    <name evidence="1" type="ORF">FDK13_07185</name>
</gene>
<organism evidence="1 2">
    <name type="scientific">Dyadobacter frigoris</name>
    <dbReference type="NCBI Taxonomy" id="2576211"/>
    <lineage>
        <taxon>Bacteria</taxon>
        <taxon>Pseudomonadati</taxon>
        <taxon>Bacteroidota</taxon>
        <taxon>Cytophagia</taxon>
        <taxon>Cytophagales</taxon>
        <taxon>Spirosomataceae</taxon>
        <taxon>Dyadobacter</taxon>
    </lineage>
</organism>
<dbReference type="AlphaFoldDB" id="A0A4U6D8Z5"/>
<reference evidence="1 2" key="1">
    <citation type="submission" date="2019-05" db="EMBL/GenBank/DDBJ databases">
        <title>Dyadobacter AR-3-8 sp. nov., isolated from arctic soil.</title>
        <authorList>
            <person name="Chaudhary D.K."/>
        </authorList>
    </citation>
    <scope>NUCLEOTIDE SEQUENCE [LARGE SCALE GENOMIC DNA]</scope>
    <source>
        <strain evidence="1 2">AR-3-8</strain>
    </source>
</reference>
<dbReference type="Proteomes" id="UP000304900">
    <property type="component" value="Unassembled WGS sequence"/>
</dbReference>
<proteinExistence type="predicted"/>
<dbReference type="OrthoDB" id="960353at2"/>
<dbReference type="RefSeq" id="WP_137339326.1">
    <property type="nucleotide sequence ID" value="NZ_SZVO01000003.1"/>
</dbReference>
<accession>A0A4U6D8Z5</accession>
<protein>
    <recommendedName>
        <fullName evidence="3">Lipocalin-like domain-containing protein</fullName>
    </recommendedName>
</protein>
<evidence type="ECO:0008006" key="3">
    <source>
        <dbReference type="Google" id="ProtNLM"/>
    </source>
</evidence>
<evidence type="ECO:0000313" key="1">
    <source>
        <dbReference type="EMBL" id="TKT92598.1"/>
    </source>
</evidence>
<dbReference type="PROSITE" id="PS51257">
    <property type="entry name" value="PROKAR_LIPOPROTEIN"/>
    <property type="match status" value="1"/>
</dbReference>
<evidence type="ECO:0000313" key="2">
    <source>
        <dbReference type="Proteomes" id="UP000304900"/>
    </source>
</evidence>